<sequence length="240" mass="26736">MIDWLLRPKDDLAVDIGGRLVPLVVRRNAQARRMTMRLAPDGSEIRVTLPQWGRTAEALAFARSKASWLGAQLDALPQVAAPADGSTLRLRGDALEIVHDPARARRIVIDDGQLLVGGPAESLPGRLSRWLQNEARALMSVDLDHYCLKAGKPVPRLMLSSAQRRWGSCARDGTIRINWRLIMAPDFVRRSVVAHEVAHLVHFDHSPAFHALLGDLFEGDMRAANRWLKREGRTLYLALG</sequence>
<organism evidence="2 3">
    <name type="scientific">Novosphingobium aquiterrae</name>
    <dbReference type="NCBI Taxonomy" id="624388"/>
    <lineage>
        <taxon>Bacteria</taxon>
        <taxon>Pseudomonadati</taxon>
        <taxon>Pseudomonadota</taxon>
        <taxon>Alphaproteobacteria</taxon>
        <taxon>Sphingomonadales</taxon>
        <taxon>Sphingomonadaceae</taxon>
        <taxon>Novosphingobium</taxon>
    </lineage>
</organism>
<evidence type="ECO:0000313" key="2">
    <source>
        <dbReference type="EMBL" id="MFC0590352.1"/>
    </source>
</evidence>
<keyword evidence="3" id="KW-1185">Reference proteome</keyword>
<dbReference type="Proteomes" id="UP001589943">
    <property type="component" value="Unassembled WGS sequence"/>
</dbReference>
<protein>
    <submittedName>
        <fullName evidence="2">M48 family metallopeptidase</fullName>
    </submittedName>
</protein>
<dbReference type="Gene3D" id="3.30.2010.10">
    <property type="entry name" value="Metalloproteases ('zincins'), catalytic domain"/>
    <property type="match status" value="1"/>
</dbReference>
<dbReference type="EMBL" id="JBHLTL010000006">
    <property type="protein sequence ID" value="MFC0590352.1"/>
    <property type="molecule type" value="Genomic_DNA"/>
</dbReference>
<proteinExistence type="predicted"/>
<reference evidence="2 3" key="1">
    <citation type="submission" date="2024-09" db="EMBL/GenBank/DDBJ databases">
        <authorList>
            <person name="Sun Q."/>
            <person name="Mori K."/>
        </authorList>
    </citation>
    <scope>NUCLEOTIDE SEQUENCE [LARGE SCALE GENOMIC DNA]</scope>
    <source>
        <strain evidence="2 3">NCAIM B.02537</strain>
    </source>
</reference>
<dbReference type="InterPro" id="IPR002725">
    <property type="entry name" value="YgjP-like_metallopeptidase"/>
</dbReference>
<dbReference type="Pfam" id="PF01863">
    <property type="entry name" value="YgjP-like"/>
    <property type="match status" value="1"/>
</dbReference>
<dbReference type="CDD" id="cd07344">
    <property type="entry name" value="M48_yhfN_like"/>
    <property type="match status" value="1"/>
</dbReference>
<comment type="caution">
    <text evidence="2">The sequence shown here is derived from an EMBL/GenBank/DDBJ whole genome shotgun (WGS) entry which is preliminary data.</text>
</comment>
<accession>A0ABV6PLT9</accession>
<evidence type="ECO:0000259" key="1">
    <source>
        <dbReference type="Pfam" id="PF01863"/>
    </source>
</evidence>
<dbReference type="PANTHER" id="PTHR30399">
    <property type="entry name" value="UNCHARACTERIZED PROTEIN YGJP"/>
    <property type="match status" value="1"/>
</dbReference>
<dbReference type="RefSeq" id="WP_379481793.1">
    <property type="nucleotide sequence ID" value="NZ_JBHLTL010000006.1"/>
</dbReference>
<dbReference type="PANTHER" id="PTHR30399:SF1">
    <property type="entry name" value="UTP PYROPHOSPHATASE"/>
    <property type="match status" value="1"/>
</dbReference>
<name>A0ABV6PLT9_9SPHN</name>
<feature type="domain" description="YgjP-like metallopeptidase" evidence="1">
    <location>
        <begin position="35"/>
        <end position="230"/>
    </location>
</feature>
<gene>
    <name evidence="2" type="ORF">ACFFF7_13095</name>
</gene>
<evidence type="ECO:0000313" key="3">
    <source>
        <dbReference type="Proteomes" id="UP001589943"/>
    </source>
</evidence>
<dbReference type="InterPro" id="IPR053136">
    <property type="entry name" value="UTP_pyrophosphatase-like"/>
</dbReference>